<dbReference type="SMART" id="SM01007">
    <property type="entry name" value="Aldolase_II"/>
    <property type="match status" value="1"/>
</dbReference>
<name>A0AAC9K8R6_9PROT</name>
<dbReference type="SUPFAM" id="SSF53639">
    <property type="entry name" value="AraD/HMP-PK domain-like"/>
    <property type="match status" value="1"/>
</dbReference>
<sequence>MAGADGMHDESSARRALVDACRAMTSLGINQGTAGNISLRWGNRMLISPSAIPYDEMMPDMVASMPLEDDTGRWEGPCKPSTEWRFHHGILCSRPEVGAVLHAHPVFCTALAMARRSIPSCHYMITCFGGDDIRCAPYATFGTAELAELALSALDGRKACLLANHGMVVCGTDLRQALWLGVELETLARQYWHSLQIGGPVLLSPRELAETRARFQGYGLQEKQKP</sequence>
<evidence type="ECO:0000256" key="2">
    <source>
        <dbReference type="ARBA" id="ARBA00023239"/>
    </source>
</evidence>
<dbReference type="EC" id="4.1.2.17" evidence="4"/>
<evidence type="ECO:0000313" key="4">
    <source>
        <dbReference type="EMBL" id="APH55480.1"/>
    </source>
</evidence>
<dbReference type="PANTHER" id="PTHR22789:SF0">
    <property type="entry name" value="3-OXO-TETRONATE 4-PHOSPHATE DECARBOXYLASE-RELATED"/>
    <property type="match status" value="1"/>
</dbReference>
<accession>A0AAC9K8R6</accession>
<reference evidence="5" key="1">
    <citation type="submission" date="2016-11" db="EMBL/GenBank/DDBJ databases">
        <title>Comparative genomic and phenotypic analysis of Granulibacter bethesdensis clinical isolates from patients with chronic granulomatous disease.</title>
        <authorList>
            <person name="Zarember K.A."/>
            <person name="Porcella S.F."/>
            <person name="Chu J."/>
            <person name="Ding L."/>
            <person name="Dahlstrom E."/>
            <person name="Barbian K."/>
            <person name="Martens C."/>
            <person name="Sykora L."/>
            <person name="Kramer S."/>
            <person name="Pettinato A.M."/>
            <person name="Hong H."/>
            <person name="Wald G."/>
            <person name="Berg L.J."/>
            <person name="Rogge L.S."/>
            <person name="Greenberg D.E."/>
            <person name="Falcone E.L."/>
            <person name="Neves J.F."/>
            <person name="Simoes M.J."/>
            <person name="Casal M."/>
            <person name="Rodriguez-Lopez F.C."/>
            <person name="Zelazny A."/>
            <person name="Gallin J.I."/>
            <person name="Holland S.M."/>
        </authorList>
    </citation>
    <scope>NUCLEOTIDE SEQUENCE [LARGE SCALE GENOMIC DNA]</scope>
    <source>
        <strain evidence="5">NIH9.1</strain>
    </source>
</reference>
<dbReference type="GO" id="GO:0005829">
    <property type="term" value="C:cytosol"/>
    <property type="evidence" value="ECO:0007669"/>
    <property type="project" value="TreeGrafter"/>
</dbReference>
<gene>
    <name evidence="4" type="ORF">GbCGDNIH9_2157</name>
</gene>
<dbReference type="PANTHER" id="PTHR22789">
    <property type="entry name" value="FUCULOSE PHOSPHATE ALDOLASE"/>
    <property type="match status" value="1"/>
</dbReference>
<keyword evidence="1" id="KW-0479">Metal-binding</keyword>
<protein>
    <submittedName>
        <fullName evidence="4">L-fuculose phosphate aldolase</fullName>
        <ecNumber evidence="4">4.1.2.17</ecNumber>
    </submittedName>
</protein>
<dbReference type="GO" id="GO:0008738">
    <property type="term" value="F:L-fuculose-phosphate aldolase activity"/>
    <property type="evidence" value="ECO:0007669"/>
    <property type="project" value="UniProtKB-EC"/>
</dbReference>
<dbReference type="Gene3D" id="3.40.225.10">
    <property type="entry name" value="Class II aldolase/adducin N-terminal domain"/>
    <property type="match status" value="1"/>
</dbReference>
<evidence type="ECO:0000256" key="1">
    <source>
        <dbReference type="ARBA" id="ARBA00022723"/>
    </source>
</evidence>
<dbReference type="GO" id="GO:0019323">
    <property type="term" value="P:pentose catabolic process"/>
    <property type="evidence" value="ECO:0007669"/>
    <property type="project" value="TreeGrafter"/>
</dbReference>
<dbReference type="AlphaFoldDB" id="A0AAC9K8R6"/>
<evidence type="ECO:0000313" key="5">
    <source>
        <dbReference type="Proteomes" id="UP000182373"/>
    </source>
</evidence>
<organism evidence="4 5">
    <name type="scientific">Granulibacter bethesdensis</name>
    <dbReference type="NCBI Taxonomy" id="364410"/>
    <lineage>
        <taxon>Bacteria</taxon>
        <taxon>Pseudomonadati</taxon>
        <taxon>Pseudomonadota</taxon>
        <taxon>Alphaproteobacteria</taxon>
        <taxon>Acetobacterales</taxon>
        <taxon>Acetobacteraceae</taxon>
        <taxon>Granulibacter</taxon>
    </lineage>
</organism>
<dbReference type="GO" id="GO:0046872">
    <property type="term" value="F:metal ion binding"/>
    <property type="evidence" value="ECO:0007669"/>
    <property type="project" value="UniProtKB-KW"/>
</dbReference>
<proteinExistence type="predicted"/>
<dbReference type="InterPro" id="IPR036409">
    <property type="entry name" value="Aldolase_II/adducin_N_sf"/>
</dbReference>
<feature type="domain" description="Class II aldolase/adducin N-terminal" evidence="3">
    <location>
        <begin position="15"/>
        <end position="192"/>
    </location>
</feature>
<dbReference type="EMBL" id="CP018191">
    <property type="protein sequence ID" value="APH55480.1"/>
    <property type="molecule type" value="Genomic_DNA"/>
</dbReference>
<dbReference type="InterPro" id="IPR001303">
    <property type="entry name" value="Aldolase_II/adducin_N"/>
</dbReference>
<keyword evidence="2 4" id="KW-0456">Lyase</keyword>
<dbReference type="Pfam" id="PF00596">
    <property type="entry name" value="Aldolase_II"/>
    <property type="match status" value="1"/>
</dbReference>
<dbReference type="Proteomes" id="UP000182373">
    <property type="component" value="Chromosome"/>
</dbReference>
<evidence type="ECO:0000259" key="3">
    <source>
        <dbReference type="SMART" id="SM01007"/>
    </source>
</evidence>
<dbReference type="InterPro" id="IPR050197">
    <property type="entry name" value="Aldolase_class_II_sugar_metab"/>
</dbReference>